<organism evidence="1">
    <name type="scientific">marine sediment metagenome</name>
    <dbReference type="NCBI Taxonomy" id="412755"/>
    <lineage>
        <taxon>unclassified sequences</taxon>
        <taxon>metagenomes</taxon>
        <taxon>ecological metagenomes</taxon>
    </lineage>
</organism>
<comment type="caution">
    <text evidence="1">The sequence shown here is derived from an EMBL/GenBank/DDBJ whole genome shotgun (WGS) entry which is preliminary data.</text>
</comment>
<sequence length="156" mass="17543">MAEKPANGKPINKSHLPKRETARIYGAFIYYWGLGHKRTLKKVGEQFGVGTKTAKDWSRTFGWVNRISDMDRVVSEKLAAEAVDEAAKIKKAHLAIVGNLTGRLMQFLKDNKDASLIESMQDFERLVKTQLLLMDQPTEIVDQKLTVISAVPSTKK</sequence>
<proteinExistence type="predicted"/>
<evidence type="ECO:0000313" key="1">
    <source>
        <dbReference type="EMBL" id="GAG54584.1"/>
    </source>
</evidence>
<dbReference type="AlphaFoldDB" id="X0YF48"/>
<protein>
    <submittedName>
        <fullName evidence="1">Uncharacterized protein</fullName>
    </submittedName>
</protein>
<dbReference type="EMBL" id="BART01005859">
    <property type="protein sequence ID" value="GAG54584.1"/>
    <property type="molecule type" value="Genomic_DNA"/>
</dbReference>
<accession>X0YF48</accession>
<gene>
    <name evidence="1" type="ORF">S01H4_13283</name>
</gene>
<name>X0YF48_9ZZZZ</name>
<reference evidence="1" key="1">
    <citation type="journal article" date="2014" name="Front. Microbiol.">
        <title>High frequency of phylogenetically diverse reductive dehalogenase-homologous genes in deep subseafloor sedimentary metagenomes.</title>
        <authorList>
            <person name="Kawai M."/>
            <person name="Futagami T."/>
            <person name="Toyoda A."/>
            <person name="Takaki Y."/>
            <person name="Nishi S."/>
            <person name="Hori S."/>
            <person name="Arai W."/>
            <person name="Tsubouchi T."/>
            <person name="Morono Y."/>
            <person name="Uchiyama I."/>
            <person name="Ito T."/>
            <person name="Fujiyama A."/>
            <person name="Inagaki F."/>
            <person name="Takami H."/>
        </authorList>
    </citation>
    <scope>NUCLEOTIDE SEQUENCE</scope>
    <source>
        <strain evidence="1">Expedition CK06-06</strain>
    </source>
</reference>